<evidence type="ECO:0000313" key="2">
    <source>
        <dbReference type="Proteomes" id="UP000190896"/>
    </source>
</evidence>
<dbReference type="Proteomes" id="UP000190896">
    <property type="component" value="Unassembled WGS sequence"/>
</dbReference>
<keyword evidence="2" id="KW-1185">Reference proteome</keyword>
<evidence type="ECO:0000313" key="1">
    <source>
        <dbReference type="EMBL" id="OOZ37139.1"/>
    </source>
</evidence>
<gene>
    <name evidence="1" type="ORF">BOW51_03925</name>
</gene>
<name>A0A1T2KWA6_9GAMM</name>
<protein>
    <submittedName>
        <fullName evidence="1">Uncharacterized protein</fullName>
    </submittedName>
</protein>
<dbReference type="EMBL" id="MPRJ01000017">
    <property type="protein sequence ID" value="OOZ37139.1"/>
    <property type="molecule type" value="Genomic_DNA"/>
</dbReference>
<reference evidence="1 2" key="1">
    <citation type="submission" date="2016-11" db="EMBL/GenBank/DDBJ databases">
        <title>Mixed transmission modes and dynamic genome evolution in an obligate animal-bacterial symbiosis.</title>
        <authorList>
            <person name="Russell S.L."/>
            <person name="Corbett-Detig R.B."/>
            <person name="Cavanaugh C.M."/>
        </authorList>
    </citation>
    <scope>NUCLEOTIDE SEQUENCE [LARGE SCALE GENOMIC DNA]</scope>
    <source>
        <strain evidence="1">Se-Cadez</strain>
    </source>
</reference>
<accession>A0A1T2KWA6</accession>
<organism evidence="1 2">
    <name type="scientific">Solemya velesiana gill symbiont</name>
    <dbReference type="NCBI Taxonomy" id="1918948"/>
    <lineage>
        <taxon>Bacteria</taxon>
        <taxon>Pseudomonadati</taxon>
        <taxon>Pseudomonadota</taxon>
        <taxon>Gammaproteobacteria</taxon>
        <taxon>sulfur-oxidizing symbionts</taxon>
    </lineage>
</organism>
<proteinExistence type="predicted"/>
<dbReference type="AlphaFoldDB" id="A0A1T2KWA6"/>
<sequence>MAICSPIFRRWSKPGSENGIEKVGTGAESHWLDIGSEVTQMIWNALLQGWPGVMKSCIFTG</sequence>
<comment type="caution">
    <text evidence="1">The sequence shown here is derived from an EMBL/GenBank/DDBJ whole genome shotgun (WGS) entry which is preliminary data.</text>
</comment>